<sequence>MSSFDQPRLVTHPAIKAEVRGSEDYEHKSRANWRRTSVADLLVIPRQSPRLLYRRLWEDGTPFNTGTDKARRNQRASTLRKVSQYWENYHHTIIGTHTIITTTPISTPTPSLSPHHYRHPHHHYHHTIIDTHTIIIATPLSTPTPSLSPHQYRHPHHHYHHTNIDTHTIIIATPLSTPTPSLPPHHYRHPHHHYHHTTAASASRGSLTLLKHLLATTKRQPVRMLFWAQLRFPEISWKQLVSN</sequence>
<protein>
    <submittedName>
        <fullName evidence="1">Uncharacterized protein</fullName>
    </submittedName>
</protein>
<dbReference type="AlphaFoldDB" id="A0AAE1D4N6"/>
<organism evidence="1 2">
    <name type="scientific">Elysia crispata</name>
    <name type="common">lettuce slug</name>
    <dbReference type="NCBI Taxonomy" id="231223"/>
    <lineage>
        <taxon>Eukaryota</taxon>
        <taxon>Metazoa</taxon>
        <taxon>Spiralia</taxon>
        <taxon>Lophotrochozoa</taxon>
        <taxon>Mollusca</taxon>
        <taxon>Gastropoda</taxon>
        <taxon>Heterobranchia</taxon>
        <taxon>Euthyneura</taxon>
        <taxon>Panpulmonata</taxon>
        <taxon>Sacoglossa</taxon>
        <taxon>Placobranchoidea</taxon>
        <taxon>Plakobranchidae</taxon>
        <taxon>Elysia</taxon>
    </lineage>
</organism>
<gene>
    <name evidence="1" type="ORF">RRG08_047420</name>
</gene>
<dbReference type="Proteomes" id="UP001283361">
    <property type="component" value="Unassembled WGS sequence"/>
</dbReference>
<proteinExistence type="predicted"/>
<evidence type="ECO:0000313" key="2">
    <source>
        <dbReference type="Proteomes" id="UP001283361"/>
    </source>
</evidence>
<evidence type="ECO:0000313" key="1">
    <source>
        <dbReference type="EMBL" id="KAK3757229.1"/>
    </source>
</evidence>
<accession>A0AAE1D4N6</accession>
<keyword evidence="2" id="KW-1185">Reference proteome</keyword>
<name>A0AAE1D4N6_9GAST</name>
<dbReference type="EMBL" id="JAWDGP010005399">
    <property type="protein sequence ID" value="KAK3757229.1"/>
    <property type="molecule type" value="Genomic_DNA"/>
</dbReference>
<reference evidence="1" key="1">
    <citation type="journal article" date="2023" name="G3 (Bethesda)">
        <title>A reference genome for the long-term kleptoplast-retaining sea slug Elysia crispata morphotype clarki.</title>
        <authorList>
            <person name="Eastman K.E."/>
            <person name="Pendleton A.L."/>
            <person name="Shaikh M.A."/>
            <person name="Suttiyut T."/>
            <person name="Ogas R."/>
            <person name="Tomko P."/>
            <person name="Gavelis G."/>
            <person name="Widhalm J.R."/>
            <person name="Wisecaver J.H."/>
        </authorList>
    </citation>
    <scope>NUCLEOTIDE SEQUENCE</scope>
    <source>
        <strain evidence="1">ECLA1</strain>
    </source>
</reference>
<comment type="caution">
    <text evidence="1">The sequence shown here is derived from an EMBL/GenBank/DDBJ whole genome shotgun (WGS) entry which is preliminary data.</text>
</comment>